<feature type="transmembrane region" description="Helical" evidence="1">
    <location>
        <begin position="183"/>
        <end position="206"/>
    </location>
</feature>
<dbReference type="Pfam" id="PF07314">
    <property type="entry name" value="Lit"/>
    <property type="match status" value="1"/>
</dbReference>
<sequence length="215" mass="24948">MSKLNTILHYTVVWSLLLSGSILLTFYLPIVNLIYRYDPLPESAYYLSPSARKSIAQLGLDAVTRIWNSHSWNKFINITQQRYCLTSAEIKHMYDVRTLIVYLWYIFFGCIGISAYLFSKNKSFAHLCARNAAQGILLFTLVLAIGAYWYFDEIFELMHKVLFTPNSWIFDVRCALIQVYPEWFWQAAGCGMAFNLIIVCLIALYISGKQEKHVH</sequence>
<dbReference type="STRING" id="1306947.J120_03870"/>
<keyword evidence="1" id="KW-0472">Membrane</keyword>
<evidence type="ECO:0000256" key="1">
    <source>
        <dbReference type="SAM" id="Phobius"/>
    </source>
</evidence>
<accession>A0A0D2JKZ3</accession>
<comment type="caution">
    <text evidence="2">The sequence shown here is derived from an EMBL/GenBank/DDBJ whole genome shotgun (WGS) entry which is preliminary data.</text>
</comment>
<organism evidence="2 3">
    <name type="scientific">candidate division TM6 bacterium JCVI TM6SC1</name>
    <dbReference type="NCBI Taxonomy" id="1306947"/>
    <lineage>
        <taxon>Bacteria</taxon>
        <taxon>Candidatus Babelota</taxon>
        <taxon>Vermiphilus</taxon>
    </lineage>
</organism>
<gene>
    <name evidence="2" type="ORF">J120_03870</name>
</gene>
<dbReference type="Proteomes" id="UP000032214">
    <property type="component" value="Unassembled WGS sequence"/>
</dbReference>
<dbReference type="EMBL" id="ARQD01000003">
    <property type="protein sequence ID" value="KIX85053.1"/>
    <property type="molecule type" value="Genomic_DNA"/>
</dbReference>
<name>A0A0D2JKZ3_9BACT</name>
<dbReference type="InterPro" id="IPR010178">
    <property type="entry name" value="Lit"/>
</dbReference>
<keyword evidence="1" id="KW-1133">Transmembrane helix</keyword>
<feature type="transmembrane region" description="Helical" evidence="1">
    <location>
        <begin position="131"/>
        <end position="151"/>
    </location>
</feature>
<evidence type="ECO:0008006" key="4">
    <source>
        <dbReference type="Google" id="ProtNLM"/>
    </source>
</evidence>
<feature type="transmembrane region" description="Helical" evidence="1">
    <location>
        <begin position="12"/>
        <end position="35"/>
    </location>
</feature>
<feature type="transmembrane region" description="Helical" evidence="1">
    <location>
        <begin position="99"/>
        <end position="119"/>
    </location>
</feature>
<evidence type="ECO:0000313" key="3">
    <source>
        <dbReference type="Proteomes" id="UP000032214"/>
    </source>
</evidence>
<proteinExistence type="predicted"/>
<keyword evidence="3" id="KW-1185">Reference proteome</keyword>
<reference evidence="2 3" key="1">
    <citation type="journal article" date="2013" name="Proc. Natl. Acad. Sci. U.S.A.">
        <title>Candidate phylum TM6 genome recovered from a hospital sink biofilm provides genomic insights into this uncultivated phylum.</title>
        <authorList>
            <person name="McLean J.S."/>
            <person name="Lombardo M.J."/>
            <person name="Badger J.H."/>
            <person name="Edlund A."/>
            <person name="Novotny M."/>
            <person name="Yee-Greenbaum J."/>
            <person name="Vyahhi N."/>
            <person name="Hall A.P."/>
            <person name="Yang Y."/>
            <person name="Dupont C.L."/>
            <person name="Ziegler M.G."/>
            <person name="Chitsaz H."/>
            <person name="Allen A.E."/>
            <person name="Yooseph S."/>
            <person name="Tesler G."/>
            <person name="Pevzner P.A."/>
            <person name="Friedman R.M."/>
            <person name="Nealson K.H."/>
            <person name="Venter J.C."/>
            <person name="Lasken R.S."/>
        </authorList>
    </citation>
    <scope>NUCLEOTIDE SEQUENCE [LARGE SCALE GENOMIC DNA]</scope>
    <source>
        <strain evidence="2 3">TM6SC1</strain>
    </source>
</reference>
<evidence type="ECO:0000313" key="2">
    <source>
        <dbReference type="EMBL" id="KIX85053.1"/>
    </source>
</evidence>
<keyword evidence="1" id="KW-0812">Transmembrane</keyword>
<dbReference type="AlphaFoldDB" id="A0A0D2JKZ3"/>
<protein>
    <recommendedName>
        <fullName evidence="4">TIGR01906 family membrane protein</fullName>
    </recommendedName>
</protein>